<organism evidence="1 2">
    <name type="scientific">Paraburkholderia rhizosphaerae</name>
    <dbReference type="NCBI Taxonomy" id="480658"/>
    <lineage>
        <taxon>Bacteria</taxon>
        <taxon>Pseudomonadati</taxon>
        <taxon>Pseudomonadota</taxon>
        <taxon>Betaproteobacteria</taxon>
        <taxon>Burkholderiales</taxon>
        <taxon>Burkholderiaceae</taxon>
        <taxon>Paraburkholderia</taxon>
    </lineage>
</organism>
<sequence length="81" mass="8948">MTNSALYLQGNYFFLIDAHCAESGRWEVDVTFSLCADYKQTTGDIRKSMQHMSATFPSEAIAHVQGCAWARNEASRGIAGL</sequence>
<proteinExistence type="predicted"/>
<reference evidence="1 2" key="1">
    <citation type="submission" date="2019-03" db="EMBL/GenBank/DDBJ databases">
        <title>Genomic Encyclopedia of Type Strains, Phase III (KMG-III): the genomes of soil and plant-associated and newly described type strains.</title>
        <authorList>
            <person name="Whitman W."/>
        </authorList>
    </citation>
    <scope>NUCLEOTIDE SEQUENCE [LARGE SCALE GENOMIC DNA]</scope>
    <source>
        <strain evidence="1 2">LMG 29544</strain>
    </source>
</reference>
<gene>
    <name evidence="1" type="ORF">BX592_11794</name>
</gene>
<dbReference type="AlphaFoldDB" id="A0A4R8LJD4"/>
<protein>
    <submittedName>
        <fullName evidence="1">Uncharacterized protein</fullName>
    </submittedName>
</protein>
<name>A0A4R8LJD4_9BURK</name>
<dbReference type="EMBL" id="SORE01000017">
    <property type="protein sequence ID" value="TDY43892.1"/>
    <property type="molecule type" value="Genomic_DNA"/>
</dbReference>
<evidence type="ECO:0000313" key="1">
    <source>
        <dbReference type="EMBL" id="TDY43892.1"/>
    </source>
</evidence>
<keyword evidence="2" id="KW-1185">Reference proteome</keyword>
<comment type="caution">
    <text evidence="1">The sequence shown here is derived from an EMBL/GenBank/DDBJ whole genome shotgun (WGS) entry which is preliminary data.</text>
</comment>
<dbReference type="RefSeq" id="WP_134194338.1">
    <property type="nucleotide sequence ID" value="NZ_JBHLUW010000016.1"/>
</dbReference>
<evidence type="ECO:0000313" key="2">
    <source>
        <dbReference type="Proteomes" id="UP000295509"/>
    </source>
</evidence>
<dbReference type="Proteomes" id="UP000295509">
    <property type="component" value="Unassembled WGS sequence"/>
</dbReference>
<accession>A0A4R8LJD4</accession>